<dbReference type="InterPro" id="IPR024294">
    <property type="entry name" value="DUF3810"/>
</dbReference>
<organism evidence="2 3">
    <name type="scientific">Geosporobacter ferrireducens</name>
    <dbReference type="NCBI Taxonomy" id="1424294"/>
    <lineage>
        <taxon>Bacteria</taxon>
        <taxon>Bacillati</taxon>
        <taxon>Bacillota</taxon>
        <taxon>Clostridia</taxon>
        <taxon>Peptostreptococcales</taxon>
        <taxon>Thermotaleaceae</taxon>
        <taxon>Geosporobacter</taxon>
    </lineage>
</organism>
<dbReference type="EMBL" id="CP017269">
    <property type="protein sequence ID" value="AOT70241.1"/>
    <property type="molecule type" value="Genomic_DNA"/>
</dbReference>
<keyword evidence="1" id="KW-0812">Transmembrane</keyword>
<name>A0A1D8GH68_9FIRM</name>
<dbReference type="Proteomes" id="UP000095743">
    <property type="component" value="Chromosome"/>
</dbReference>
<evidence type="ECO:0000313" key="2">
    <source>
        <dbReference type="EMBL" id="AOT70241.1"/>
    </source>
</evidence>
<gene>
    <name evidence="2" type="ORF">Gferi_11935</name>
</gene>
<dbReference type="Pfam" id="PF12725">
    <property type="entry name" value="DUF3810"/>
    <property type="match status" value="1"/>
</dbReference>
<keyword evidence="1" id="KW-1133">Transmembrane helix</keyword>
<keyword evidence="1" id="KW-0472">Membrane</keyword>
<protein>
    <recommendedName>
        <fullName evidence="4">DUF3810 domain-containing protein</fullName>
    </recommendedName>
</protein>
<dbReference type="RefSeq" id="WP_069976776.1">
    <property type="nucleotide sequence ID" value="NZ_CP017269.1"/>
</dbReference>
<evidence type="ECO:0008006" key="4">
    <source>
        <dbReference type="Google" id="ProtNLM"/>
    </source>
</evidence>
<evidence type="ECO:0000256" key="1">
    <source>
        <dbReference type="SAM" id="Phobius"/>
    </source>
</evidence>
<evidence type="ECO:0000313" key="3">
    <source>
        <dbReference type="Proteomes" id="UP000095743"/>
    </source>
</evidence>
<feature type="transmembrane region" description="Helical" evidence="1">
    <location>
        <begin position="97"/>
        <end position="118"/>
    </location>
</feature>
<dbReference type="STRING" id="1424294.Gferi_11935"/>
<dbReference type="KEGG" id="gfe:Gferi_11935"/>
<accession>A0A1D8GH68</accession>
<dbReference type="AlphaFoldDB" id="A0A1D8GH68"/>
<dbReference type="OrthoDB" id="1048788at2"/>
<reference evidence="2 3" key="1">
    <citation type="submission" date="2016-09" db="EMBL/GenBank/DDBJ databases">
        <title>Genomic analysis reveals versatility of anaerobic energy metabolism of Geosporobacter ferrireducens IRF9 of phylum Firmicutes.</title>
        <authorList>
            <person name="Kim S.-J."/>
        </authorList>
    </citation>
    <scope>NUCLEOTIDE SEQUENCE [LARGE SCALE GENOMIC DNA]</scope>
    <source>
        <strain evidence="2 3">IRF9</strain>
    </source>
</reference>
<feature type="transmembrane region" description="Helical" evidence="1">
    <location>
        <begin position="51"/>
        <end position="76"/>
    </location>
</feature>
<keyword evidence="3" id="KW-1185">Reference proteome</keyword>
<proteinExistence type="predicted"/>
<sequence>MSNQRFPKKLPFLLLLPLSLLLTAVAAARPSLVEQIYVGSLYPLIQRILSLITGFVPFSVGEFMVILLLLYLIFGFSRGILQIIRRKPEGFRILGHWVIHLFISFCFIYFSFVILWGLNYHRLPFAEIAGLDTQPASVEELAALSESLIERANSLREEVAENDQGVMFLPKGKSDMFRRAHLGYDAAAAVYPELGGALSRPKGILFSHAMAYTGISGIYFPLTGEANVNTTTPDPLILATTTHEMAHQRGFAREDEANYIAYLTASFHPDTDFQYSGVLLALMNAMNQLYRYDQERYRELRSQYSSGIIRDLAAIQEYNKRYAGPVERAHTKINNAYLKSNRQEDGVYSYGRMVDLLIAEYRMKFQ</sequence>